<evidence type="ECO:0000256" key="1">
    <source>
        <dbReference type="SAM" id="Phobius"/>
    </source>
</evidence>
<sequence>MTTQVPARAFTGRHILLIMVTFFGVVISVNVTMTWFASSTWSGLVVENTYVASQQFNSKAAAMKAMAASGIAGTLSFSADAIHYDIRKKDGSPAAVDEVALNFKRPVGEHEDFQLPAEKIGEGKFVARHILPEGDWIVEITSRHGGTMVMHEARRIGTAEFGK</sequence>
<comment type="caution">
    <text evidence="2">The sequence shown here is derived from an EMBL/GenBank/DDBJ whole genome shotgun (WGS) entry which is preliminary data.</text>
</comment>
<dbReference type="InterPro" id="IPR018037">
    <property type="entry name" value="FixH_proteobacterial"/>
</dbReference>
<dbReference type="Proteomes" id="UP000319824">
    <property type="component" value="Unassembled WGS sequence"/>
</dbReference>
<dbReference type="AlphaFoldDB" id="A0A559TKU5"/>
<reference evidence="2 3" key="1">
    <citation type="submission" date="2019-06" db="EMBL/GenBank/DDBJ databases">
        <title>Pac Bio to generate improved reference genome sequences for organisms with transposon mutant libraries (support for FEBA project).</title>
        <authorList>
            <person name="Blow M."/>
        </authorList>
    </citation>
    <scope>NUCLEOTIDE SEQUENCE [LARGE SCALE GENOMIC DNA]</scope>
    <source>
        <strain evidence="2 3">USDA 1844</strain>
    </source>
</reference>
<dbReference type="RefSeq" id="WP_022719057.1">
    <property type="nucleotide sequence ID" value="NZ_ATTQ01000039.1"/>
</dbReference>
<dbReference type="InterPro" id="IPR008620">
    <property type="entry name" value="FixH"/>
</dbReference>
<gene>
    <name evidence="2" type="ORF">BCL32_0690</name>
</gene>
<keyword evidence="1" id="KW-0472">Membrane</keyword>
<accession>A0A559TKU5</accession>
<dbReference type="EMBL" id="VISO01000001">
    <property type="protein sequence ID" value="TVZ75231.1"/>
    <property type="molecule type" value="Genomic_DNA"/>
</dbReference>
<protein>
    <submittedName>
        <fullName evidence="2">Nitrogen fixation protein FixH</fullName>
    </submittedName>
</protein>
<dbReference type="Pfam" id="PF05751">
    <property type="entry name" value="FixH"/>
    <property type="match status" value="1"/>
</dbReference>
<feature type="transmembrane region" description="Helical" evidence="1">
    <location>
        <begin position="15"/>
        <end position="37"/>
    </location>
</feature>
<proteinExistence type="predicted"/>
<evidence type="ECO:0000313" key="3">
    <source>
        <dbReference type="Proteomes" id="UP000319824"/>
    </source>
</evidence>
<dbReference type="PIRSF" id="PIRSF011386">
    <property type="entry name" value="FixH"/>
    <property type="match status" value="1"/>
</dbReference>
<evidence type="ECO:0000313" key="2">
    <source>
        <dbReference type="EMBL" id="TVZ75231.1"/>
    </source>
</evidence>
<name>A0A559TKU5_9HYPH</name>
<organism evidence="2 3">
    <name type="scientific">Rhizobium mongolense USDA 1844</name>
    <dbReference type="NCBI Taxonomy" id="1079460"/>
    <lineage>
        <taxon>Bacteria</taxon>
        <taxon>Pseudomonadati</taxon>
        <taxon>Pseudomonadota</taxon>
        <taxon>Alphaproteobacteria</taxon>
        <taxon>Hyphomicrobiales</taxon>
        <taxon>Rhizobiaceae</taxon>
        <taxon>Rhizobium/Agrobacterium group</taxon>
        <taxon>Rhizobium</taxon>
    </lineage>
</organism>
<keyword evidence="1" id="KW-1133">Transmembrane helix</keyword>
<keyword evidence="1" id="KW-0812">Transmembrane</keyword>